<keyword evidence="2" id="KW-0808">Transferase</keyword>
<dbReference type="PANTHER" id="PTHR43619">
    <property type="entry name" value="S-ADENOSYL-L-METHIONINE-DEPENDENT METHYLTRANSFERASE YKTD-RELATED"/>
    <property type="match status" value="1"/>
</dbReference>
<sequence>MAATVGIVVGLGTAALAQSLLRKLLTRWSNRKNFGGLESLVSFSSRLIAAARAVESMRPDAFVVDPLACILAGPKAMAKYKDNEIRAVRCLQPLLQHVAEHGLPSCKQVVLLGSGMDTRPWRLALPPGIAWFEVDRHDVLAAKRAELSHSGVKFTAAAAPSSSSSSSSSSTGGSAGTELRAGSWSCAAVDLQVPGWTAELLAAGLDPQAPTAWLAEGLLYYLDPSCVGGMLQEAASISAPGSIFAGNFLTAEGLGLLHSRSASTAAAPPAAASANIAAPAAASANTAAPAAASANTAAPAAAVPGTAGEATAEPSPAGSSNSSSSSSSSSSSRPRPSGLMSQFKWGCPDNVEEFFAEQGWSMLVCHSWRQAAGTYGWVPQVAAGSEGKPPSQEVQFSVSVVK</sequence>
<protein>
    <recommendedName>
        <fullName evidence="6">S-adenosyl-L-methionine-dependent methyltransferase</fullName>
    </recommendedName>
</protein>
<dbReference type="InterPro" id="IPR007213">
    <property type="entry name" value="Ppm1/Ppm2/Tcmp"/>
</dbReference>
<dbReference type="PANTHER" id="PTHR43619:SF2">
    <property type="entry name" value="S-ADENOSYL-L-METHIONINE-DEPENDENT METHYLTRANSFERASES SUPERFAMILY PROTEIN"/>
    <property type="match status" value="1"/>
</dbReference>
<gene>
    <name evidence="4" type="ORF">OEZ85_002908</name>
</gene>
<evidence type="ECO:0000313" key="5">
    <source>
        <dbReference type="Proteomes" id="UP001244341"/>
    </source>
</evidence>
<feature type="region of interest" description="Disordered" evidence="3">
    <location>
        <begin position="304"/>
        <end position="338"/>
    </location>
</feature>
<dbReference type="SUPFAM" id="SSF53335">
    <property type="entry name" value="S-adenosyl-L-methionine-dependent methyltransferases"/>
    <property type="match status" value="1"/>
</dbReference>
<keyword evidence="5" id="KW-1185">Reference proteome</keyword>
<accession>A0ABY8TYZ3</accession>
<keyword evidence="1" id="KW-0489">Methyltransferase</keyword>
<dbReference type="InterPro" id="IPR029063">
    <property type="entry name" value="SAM-dependent_MTases_sf"/>
</dbReference>
<dbReference type="EMBL" id="CP126212">
    <property type="protein sequence ID" value="WIA14379.1"/>
    <property type="molecule type" value="Genomic_DNA"/>
</dbReference>
<evidence type="ECO:0000256" key="3">
    <source>
        <dbReference type="SAM" id="MobiDB-lite"/>
    </source>
</evidence>
<evidence type="ECO:0000313" key="4">
    <source>
        <dbReference type="EMBL" id="WIA14379.1"/>
    </source>
</evidence>
<reference evidence="4 5" key="1">
    <citation type="submission" date="2023-05" db="EMBL/GenBank/DDBJ databases">
        <title>A 100% complete, gapless, phased diploid assembly of the Scenedesmus obliquus UTEX 3031 genome.</title>
        <authorList>
            <person name="Biondi T.C."/>
            <person name="Hanschen E.R."/>
            <person name="Kwon T."/>
            <person name="Eng W."/>
            <person name="Kruse C.P.S."/>
            <person name="Koehler S.I."/>
            <person name="Kunde Y."/>
            <person name="Gleasner C.D."/>
            <person name="You Mak K.T."/>
            <person name="Polle J."/>
            <person name="Hovde B.T."/>
            <person name="Starkenburg S.R."/>
        </authorList>
    </citation>
    <scope>NUCLEOTIDE SEQUENCE [LARGE SCALE GENOMIC DNA]</scope>
    <source>
        <strain evidence="4 5">DOE0152z</strain>
    </source>
</reference>
<evidence type="ECO:0000256" key="2">
    <source>
        <dbReference type="ARBA" id="ARBA00022679"/>
    </source>
</evidence>
<dbReference type="Gene3D" id="3.40.50.150">
    <property type="entry name" value="Vaccinia Virus protein VP39"/>
    <property type="match status" value="1"/>
</dbReference>
<dbReference type="Pfam" id="PF04072">
    <property type="entry name" value="LCM"/>
    <property type="match status" value="1"/>
</dbReference>
<organism evidence="4 5">
    <name type="scientific">Tetradesmus obliquus</name>
    <name type="common">Green alga</name>
    <name type="synonym">Acutodesmus obliquus</name>
    <dbReference type="NCBI Taxonomy" id="3088"/>
    <lineage>
        <taxon>Eukaryota</taxon>
        <taxon>Viridiplantae</taxon>
        <taxon>Chlorophyta</taxon>
        <taxon>core chlorophytes</taxon>
        <taxon>Chlorophyceae</taxon>
        <taxon>CS clade</taxon>
        <taxon>Sphaeropleales</taxon>
        <taxon>Scenedesmaceae</taxon>
        <taxon>Tetradesmus</taxon>
    </lineage>
</organism>
<proteinExistence type="predicted"/>
<evidence type="ECO:0008006" key="6">
    <source>
        <dbReference type="Google" id="ProtNLM"/>
    </source>
</evidence>
<name>A0ABY8TYZ3_TETOB</name>
<evidence type="ECO:0000256" key="1">
    <source>
        <dbReference type="ARBA" id="ARBA00022603"/>
    </source>
</evidence>
<dbReference type="Proteomes" id="UP001244341">
    <property type="component" value="Chromosome 5b"/>
</dbReference>